<keyword evidence="1" id="KW-1133">Transmembrane helix</keyword>
<dbReference type="AlphaFoldDB" id="A0A8D5U4Y2"/>
<gene>
    <name evidence="3" type="ORF">KN1_02880</name>
</gene>
<proteinExistence type="predicted"/>
<feature type="transmembrane region" description="Helical" evidence="1">
    <location>
        <begin position="133"/>
        <end position="150"/>
    </location>
</feature>
<evidence type="ECO:0000256" key="1">
    <source>
        <dbReference type="SAM" id="Phobius"/>
    </source>
</evidence>
<feature type="transmembrane region" description="Helical" evidence="1">
    <location>
        <begin position="109"/>
        <end position="126"/>
    </location>
</feature>
<keyword evidence="4" id="KW-1185">Reference proteome</keyword>
<reference evidence="3 4" key="1">
    <citation type="submission" date="2021-04" db="EMBL/GenBank/DDBJ databases">
        <title>Complete genome sequence of Stygiolobus sp. KN-1.</title>
        <authorList>
            <person name="Nakamura K."/>
            <person name="Sakai H."/>
            <person name="Kurosawa N."/>
        </authorList>
    </citation>
    <scope>NUCLEOTIDE SEQUENCE [LARGE SCALE GENOMIC DNA]</scope>
    <source>
        <strain evidence="3 4">KN-1</strain>
    </source>
</reference>
<dbReference type="EMBL" id="AP024597">
    <property type="protein sequence ID" value="BCU68991.1"/>
    <property type="molecule type" value="Genomic_DNA"/>
</dbReference>
<protein>
    <recommendedName>
        <fullName evidence="2">DUF2070 domain-containing protein</fullName>
    </recommendedName>
</protein>
<keyword evidence="1" id="KW-0812">Transmembrane</keyword>
<feature type="transmembrane region" description="Helical" evidence="1">
    <location>
        <begin position="72"/>
        <end position="97"/>
    </location>
</feature>
<keyword evidence="1" id="KW-0472">Membrane</keyword>
<feature type="transmembrane region" description="Helical" evidence="1">
    <location>
        <begin position="42"/>
        <end position="60"/>
    </location>
</feature>
<evidence type="ECO:0000259" key="2">
    <source>
        <dbReference type="Pfam" id="PF09843"/>
    </source>
</evidence>
<dbReference type="Proteomes" id="UP000825123">
    <property type="component" value="Chromosome"/>
</dbReference>
<evidence type="ECO:0000313" key="3">
    <source>
        <dbReference type="EMBL" id="BCU68991.1"/>
    </source>
</evidence>
<name>A0A8D5U4Y2_9CREN</name>
<accession>A0A8D5U4Y2</accession>
<feature type="transmembrane region" description="Helical" evidence="1">
    <location>
        <begin position="511"/>
        <end position="533"/>
    </location>
</feature>
<evidence type="ECO:0000313" key="4">
    <source>
        <dbReference type="Proteomes" id="UP000825123"/>
    </source>
</evidence>
<dbReference type="Pfam" id="PF09843">
    <property type="entry name" value="DUF2070"/>
    <property type="match status" value="1"/>
</dbReference>
<dbReference type="KEGG" id="csty:KN1_02880"/>
<organism evidence="3 4">
    <name type="scientific">Stygiolobus caldivivus</name>
    <dbReference type="NCBI Taxonomy" id="2824673"/>
    <lineage>
        <taxon>Archaea</taxon>
        <taxon>Thermoproteota</taxon>
        <taxon>Thermoprotei</taxon>
        <taxon>Sulfolobales</taxon>
        <taxon>Sulfolobaceae</taxon>
        <taxon>Stygiolobus</taxon>
    </lineage>
</organism>
<dbReference type="GeneID" id="66162041"/>
<dbReference type="InterPro" id="IPR019204">
    <property type="entry name" value="DUF2070_membrane"/>
</dbReference>
<dbReference type="RefSeq" id="WP_221289012.1">
    <property type="nucleotide sequence ID" value="NZ_AP024597.1"/>
</dbReference>
<sequence length="535" mass="60546">MNSEAITRKYYSKIKSLPNIKVISGISVLETGLVYLRSLTIGIDYFISLILYFSVMLLLLRDLKVTLFFLDLTAFTYLVFSFLTKEVFFSFGIFAPLAGYGSLASNSELRATGIIFLSTFVPSLAYGFRPITLAYSLLISSVFYVYIYLLNRKGERLTGFKSMQIVRPFIMGVVRKDYEALEKFLDNLGIKTNLRIGIFKVSDHFLVLPKIHFGLSGEIGSSKFPYYLESLNPKNIIFHGPGSHEIDITSSKKTMEIAKLAFSEELNDSNWKDQLFYGIYAWKSKCNFRGITLLFSKSTLTFVERPGKGIDDLPLRLWDYITKESDYVVDCHNEYLTEELPKQTDKCIIEEIEAIKKQRENATPKPFLISFKEGQVKACEGLCKKTIRVVVISDGEKKIGIIYLYANNSDPSLTNAIRDRLSKVVDIPLLVTPDDHTCTASSMRDLYLPAQYCDELVHLAEDLVKEAVSDLKESSLSIKELDVKGVKVVGKIVSNFVVALEEVGNYTMRTFWIPLVSPLILAIIFILVTDGVIKF</sequence>
<feature type="domain" description="DUF2070" evidence="2">
    <location>
        <begin position="8"/>
        <end position="521"/>
    </location>
</feature>